<gene>
    <name evidence="1" type="ORF">SGQ83_05820</name>
</gene>
<organism evidence="1 2">
    <name type="scientific">Flavobacterium cupriresistens</name>
    <dbReference type="NCBI Taxonomy" id="2893885"/>
    <lineage>
        <taxon>Bacteria</taxon>
        <taxon>Pseudomonadati</taxon>
        <taxon>Bacteroidota</taxon>
        <taxon>Flavobacteriia</taxon>
        <taxon>Flavobacteriales</taxon>
        <taxon>Flavobacteriaceae</taxon>
        <taxon>Flavobacterium</taxon>
    </lineage>
</organism>
<accession>A0ABU4R8F8</accession>
<proteinExistence type="predicted"/>
<keyword evidence="2" id="KW-1185">Reference proteome</keyword>
<evidence type="ECO:0000313" key="1">
    <source>
        <dbReference type="EMBL" id="MDX6188858.1"/>
    </source>
</evidence>
<name>A0ABU4R8F8_9FLAO</name>
<dbReference type="Proteomes" id="UP001273350">
    <property type="component" value="Unassembled WGS sequence"/>
</dbReference>
<protein>
    <submittedName>
        <fullName evidence="1">Uncharacterized protein</fullName>
    </submittedName>
</protein>
<comment type="caution">
    <text evidence="1">The sequence shown here is derived from an EMBL/GenBank/DDBJ whole genome shotgun (WGS) entry which is preliminary data.</text>
</comment>
<sequence>MTKAIKSLNQTILPQQKQDAIQNNAIYSALETAFLNSKKAQKQC</sequence>
<dbReference type="EMBL" id="JAWXVI010000003">
    <property type="protein sequence ID" value="MDX6188858.1"/>
    <property type="molecule type" value="Genomic_DNA"/>
</dbReference>
<reference evidence="1 2" key="1">
    <citation type="submission" date="2023-11" db="EMBL/GenBank/DDBJ databases">
        <title>Unpublished Manusciprt.</title>
        <authorList>
            <person name="Saticioglu I.B."/>
            <person name="Ay H."/>
            <person name="Ajmi N."/>
            <person name="Altun S."/>
            <person name="Duman M."/>
        </authorList>
    </citation>
    <scope>NUCLEOTIDE SEQUENCE [LARGE SCALE GENOMIC DNA]</scope>
    <source>
        <strain evidence="1 2">Fl-318</strain>
    </source>
</reference>
<evidence type="ECO:0000313" key="2">
    <source>
        <dbReference type="Proteomes" id="UP001273350"/>
    </source>
</evidence>